<dbReference type="Proteomes" id="UP000053927">
    <property type="component" value="Unassembled WGS sequence"/>
</dbReference>
<evidence type="ECO:0000313" key="5">
    <source>
        <dbReference type="Proteomes" id="UP000053927"/>
    </source>
</evidence>
<sequence length="301" mass="33876">MIESTGRIPFQVGDETFKTWYRVVGDLTSGIRPLVVLHGGPGIPNPYMYPLEALSTSHNIPVIFYDQIGVGNSSHLREKPSSFWTVDLFMDELDNLIHHFGISDNFSLIGHSWGGMLGSNYAAARRPPGLKALILSSSPASVDLWMECMNELLEAFPGGMRETVKRCERDGLLESEEYEEAMALFNKKHLCKLDPWPQQLLDSLALMAEDMTVTDHMCGREAFVCNATLKNWSVVDIVDQIACPTLVTNGIDDEVQWAGIRDFVEKIPKVKWVRFDKSSHVVMFEEQKRYLAEVGSFLTTV</sequence>
<dbReference type="RefSeq" id="XP_007310400.1">
    <property type="nucleotide sequence ID" value="XM_007310338.1"/>
</dbReference>
<gene>
    <name evidence="4" type="ORF">STEHIDRAFT_68304</name>
</gene>
<proteinExistence type="inferred from homology"/>
<dbReference type="NCBIfam" id="TIGR01250">
    <property type="entry name" value="pro_imino_pep_2"/>
    <property type="match status" value="1"/>
</dbReference>
<dbReference type="InterPro" id="IPR005945">
    <property type="entry name" value="Pro_imino_pep"/>
</dbReference>
<keyword evidence="5" id="KW-1185">Reference proteome</keyword>
<dbReference type="eggNOG" id="ENOG502S8ER">
    <property type="taxonomic scope" value="Eukaryota"/>
</dbReference>
<dbReference type="InterPro" id="IPR002410">
    <property type="entry name" value="Peptidase_S33"/>
</dbReference>
<evidence type="ECO:0000256" key="1">
    <source>
        <dbReference type="ARBA" id="ARBA00010088"/>
    </source>
</evidence>
<accession>R7RZN1</accession>
<dbReference type="InterPro" id="IPR000073">
    <property type="entry name" value="AB_hydrolase_1"/>
</dbReference>
<dbReference type="EMBL" id="JH687398">
    <property type="protein sequence ID" value="EIM80303.1"/>
    <property type="molecule type" value="Genomic_DNA"/>
</dbReference>
<dbReference type="GeneID" id="18806428"/>
<evidence type="ECO:0000259" key="3">
    <source>
        <dbReference type="Pfam" id="PF00561"/>
    </source>
</evidence>
<protein>
    <submittedName>
        <fullName evidence="4">Proline-specific peptidase</fullName>
    </submittedName>
</protein>
<name>R7RZN1_STEHR</name>
<evidence type="ECO:0000313" key="4">
    <source>
        <dbReference type="EMBL" id="EIM80303.1"/>
    </source>
</evidence>
<dbReference type="PANTHER" id="PTHR43194:SF2">
    <property type="entry name" value="PEROXISOMAL MEMBRANE PROTEIN LPX1"/>
    <property type="match status" value="1"/>
</dbReference>
<dbReference type="OrthoDB" id="190201at2759"/>
<dbReference type="InterPro" id="IPR029058">
    <property type="entry name" value="AB_hydrolase_fold"/>
</dbReference>
<dbReference type="GO" id="GO:0006508">
    <property type="term" value="P:proteolysis"/>
    <property type="evidence" value="ECO:0007669"/>
    <property type="project" value="InterPro"/>
</dbReference>
<evidence type="ECO:0000256" key="2">
    <source>
        <dbReference type="ARBA" id="ARBA00022801"/>
    </source>
</evidence>
<keyword evidence="2" id="KW-0378">Hydrolase</keyword>
<comment type="similarity">
    <text evidence="1">Belongs to the peptidase S33 family.</text>
</comment>
<feature type="domain" description="AB hydrolase-1" evidence="3">
    <location>
        <begin position="33"/>
        <end position="286"/>
    </location>
</feature>
<organism evidence="4 5">
    <name type="scientific">Stereum hirsutum (strain FP-91666)</name>
    <name type="common">White-rot fungus</name>
    <dbReference type="NCBI Taxonomy" id="721885"/>
    <lineage>
        <taxon>Eukaryota</taxon>
        <taxon>Fungi</taxon>
        <taxon>Dikarya</taxon>
        <taxon>Basidiomycota</taxon>
        <taxon>Agaricomycotina</taxon>
        <taxon>Agaricomycetes</taxon>
        <taxon>Russulales</taxon>
        <taxon>Stereaceae</taxon>
        <taxon>Stereum</taxon>
    </lineage>
</organism>
<dbReference type="KEGG" id="shs:STEHIDRAFT_68304"/>
<dbReference type="SUPFAM" id="SSF53474">
    <property type="entry name" value="alpha/beta-Hydrolases"/>
    <property type="match status" value="1"/>
</dbReference>
<dbReference type="GO" id="GO:0008233">
    <property type="term" value="F:peptidase activity"/>
    <property type="evidence" value="ECO:0007669"/>
    <property type="project" value="InterPro"/>
</dbReference>
<dbReference type="AlphaFoldDB" id="R7RZN1"/>
<dbReference type="InterPro" id="IPR050228">
    <property type="entry name" value="Carboxylesterase_BioH"/>
</dbReference>
<dbReference type="Pfam" id="PF00561">
    <property type="entry name" value="Abhydrolase_1"/>
    <property type="match status" value="1"/>
</dbReference>
<dbReference type="OMA" id="HMCHLED"/>
<dbReference type="PRINTS" id="PR00793">
    <property type="entry name" value="PROAMNOPTASE"/>
</dbReference>
<reference evidence="5" key="1">
    <citation type="journal article" date="2012" name="Science">
        <title>The Paleozoic origin of enzymatic lignin decomposition reconstructed from 31 fungal genomes.</title>
        <authorList>
            <person name="Floudas D."/>
            <person name="Binder M."/>
            <person name="Riley R."/>
            <person name="Barry K."/>
            <person name="Blanchette R.A."/>
            <person name="Henrissat B."/>
            <person name="Martinez A.T."/>
            <person name="Otillar R."/>
            <person name="Spatafora J.W."/>
            <person name="Yadav J.S."/>
            <person name="Aerts A."/>
            <person name="Benoit I."/>
            <person name="Boyd A."/>
            <person name="Carlson A."/>
            <person name="Copeland A."/>
            <person name="Coutinho P.M."/>
            <person name="de Vries R.P."/>
            <person name="Ferreira P."/>
            <person name="Findley K."/>
            <person name="Foster B."/>
            <person name="Gaskell J."/>
            <person name="Glotzer D."/>
            <person name="Gorecki P."/>
            <person name="Heitman J."/>
            <person name="Hesse C."/>
            <person name="Hori C."/>
            <person name="Igarashi K."/>
            <person name="Jurgens J.A."/>
            <person name="Kallen N."/>
            <person name="Kersten P."/>
            <person name="Kohler A."/>
            <person name="Kuees U."/>
            <person name="Kumar T.K.A."/>
            <person name="Kuo A."/>
            <person name="LaButti K."/>
            <person name="Larrondo L.F."/>
            <person name="Lindquist E."/>
            <person name="Ling A."/>
            <person name="Lombard V."/>
            <person name="Lucas S."/>
            <person name="Lundell T."/>
            <person name="Martin R."/>
            <person name="McLaughlin D.J."/>
            <person name="Morgenstern I."/>
            <person name="Morin E."/>
            <person name="Murat C."/>
            <person name="Nagy L.G."/>
            <person name="Nolan M."/>
            <person name="Ohm R.A."/>
            <person name="Patyshakuliyeva A."/>
            <person name="Rokas A."/>
            <person name="Ruiz-Duenas F.J."/>
            <person name="Sabat G."/>
            <person name="Salamov A."/>
            <person name="Samejima M."/>
            <person name="Schmutz J."/>
            <person name="Slot J.C."/>
            <person name="St John F."/>
            <person name="Stenlid J."/>
            <person name="Sun H."/>
            <person name="Sun S."/>
            <person name="Syed K."/>
            <person name="Tsang A."/>
            <person name="Wiebenga A."/>
            <person name="Young D."/>
            <person name="Pisabarro A."/>
            <person name="Eastwood D.C."/>
            <person name="Martin F."/>
            <person name="Cullen D."/>
            <person name="Grigoriev I.V."/>
            <person name="Hibbett D.S."/>
        </authorList>
    </citation>
    <scope>NUCLEOTIDE SEQUENCE [LARGE SCALE GENOMIC DNA]</scope>
    <source>
        <strain evidence="5">FP-91666</strain>
    </source>
</reference>
<dbReference type="PANTHER" id="PTHR43194">
    <property type="entry name" value="HYDROLASE ALPHA/BETA FOLD FAMILY"/>
    <property type="match status" value="1"/>
</dbReference>
<dbReference type="PIRSF" id="PIRSF005539">
    <property type="entry name" value="Pept_S33_TRI_F1"/>
    <property type="match status" value="1"/>
</dbReference>
<dbReference type="Gene3D" id="3.40.50.1820">
    <property type="entry name" value="alpha/beta hydrolase"/>
    <property type="match status" value="1"/>
</dbReference>